<protein>
    <recommendedName>
        <fullName evidence="1">Zona occludens toxin N-terminal domain-containing protein</fullName>
    </recommendedName>
</protein>
<feature type="domain" description="Zona occludens toxin N-terminal" evidence="1">
    <location>
        <begin position="82"/>
        <end position="193"/>
    </location>
</feature>
<dbReference type="RefSeq" id="WP_015723136.1">
    <property type="nucleotide sequence ID" value="NC_014972.1"/>
</dbReference>
<evidence type="ECO:0000313" key="3">
    <source>
        <dbReference type="Proteomes" id="UP000006365"/>
    </source>
</evidence>
<dbReference type="InterPro" id="IPR027417">
    <property type="entry name" value="P-loop_NTPase"/>
</dbReference>
<evidence type="ECO:0000259" key="1">
    <source>
        <dbReference type="Pfam" id="PF05707"/>
    </source>
</evidence>
<keyword evidence="3" id="KW-1185">Reference proteome</keyword>
<sequence>MAVIEMFCGAMGNGKSAIVNSIAFKFLRRGGVIGLNYPLVDDWAIKYASRILPPYVSDQEILDKACEFYNRAFRFGSVASCYEFAEKVSQLATGKQAKTREEWGLQVFDEASLYFNARDYRKSRNNQFIEYFINIRKLKIQAIFMSHNSEDIDKQIRGKVDLVTWCRNMQKRKLLGISLGLFYKHPRFATQSIVNGEGTFKGMMEDKFTYKLDFDTCDLYDSFELFKNDALEEEFGLEPLGLDPQIYYRTAVQELREKHQAITESSFIHDYREIINPGACHA</sequence>
<dbReference type="EMBL" id="CP002364">
    <property type="protein sequence ID" value="ADW16589.1"/>
    <property type="molecule type" value="Genomic_DNA"/>
</dbReference>
<dbReference type="Gene3D" id="3.40.50.300">
    <property type="entry name" value="P-loop containing nucleotide triphosphate hydrolases"/>
    <property type="match status" value="1"/>
</dbReference>
<dbReference type="Pfam" id="PF05707">
    <property type="entry name" value="Zot"/>
    <property type="match status" value="1"/>
</dbReference>
<name>A0A7U3YJL5_DESPD</name>
<evidence type="ECO:0000313" key="2">
    <source>
        <dbReference type="EMBL" id="ADW16589.1"/>
    </source>
</evidence>
<reference evidence="2 3" key="1">
    <citation type="journal article" date="2011" name="Stand. Genomic Sci.">
        <title>Complete genome sequence of Desulfobulbus propionicus type strain (1pr3).</title>
        <authorList>
            <person name="Pagani I."/>
            <person name="Lapidus A."/>
            <person name="Nolan M."/>
            <person name="Lucas S."/>
            <person name="Hammon N."/>
            <person name="Deshpande S."/>
            <person name="Cheng J.F."/>
            <person name="Chertkov O."/>
            <person name="Davenport K."/>
            <person name="Tapia R."/>
            <person name="Han C."/>
            <person name="Goodwin L."/>
            <person name="Pitluck S."/>
            <person name="Liolios K."/>
            <person name="Mavromatis K."/>
            <person name="Ivanova N."/>
            <person name="Mikhailova N."/>
            <person name="Pati A."/>
            <person name="Chen A."/>
            <person name="Palaniappan K."/>
            <person name="Land M."/>
            <person name="Hauser L."/>
            <person name="Chang Y.J."/>
            <person name="Jeffries C.D."/>
            <person name="Detter J.C."/>
            <person name="Brambilla E."/>
            <person name="Kannan K.P."/>
            <person name="Djao O.D."/>
            <person name="Rohde M."/>
            <person name="Pukall R."/>
            <person name="Spring S."/>
            <person name="Goker M."/>
            <person name="Sikorski J."/>
            <person name="Woyke T."/>
            <person name="Bristow J."/>
            <person name="Eisen J.A."/>
            <person name="Markowitz V."/>
            <person name="Hugenholtz P."/>
            <person name="Kyrpides N.C."/>
            <person name="Klenk H.P."/>
        </authorList>
    </citation>
    <scope>NUCLEOTIDE SEQUENCE [LARGE SCALE GENOMIC DNA]</scope>
    <source>
        <strain evidence="3">ATCC 33891 / DSM 2032 / 1pr3</strain>
    </source>
</reference>
<accession>A0A7U3YJL5</accession>
<organism evidence="2 3">
    <name type="scientific">Desulfobulbus propionicus (strain ATCC 33891 / DSM 2032 / VKM B-1956 / 1pr3)</name>
    <dbReference type="NCBI Taxonomy" id="577650"/>
    <lineage>
        <taxon>Bacteria</taxon>
        <taxon>Pseudomonadati</taxon>
        <taxon>Thermodesulfobacteriota</taxon>
        <taxon>Desulfobulbia</taxon>
        <taxon>Desulfobulbales</taxon>
        <taxon>Desulfobulbaceae</taxon>
        <taxon>Desulfobulbus</taxon>
    </lineage>
</organism>
<dbReference type="SUPFAM" id="SSF52540">
    <property type="entry name" value="P-loop containing nucleoside triphosphate hydrolases"/>
    <property type="match status" value="1"/>
</dbReference>
<proteinExistence type="predicted"/>
<gene>
    <name evidence="2" type="ordered locus">Despr_0407</name>
</gene>
<dbReference type="InterPro" id="IPR008900">
    <property type="entry name" value="Zot_N"/>
</dbReference>
<dbReference type="AlphaFoldDB" id="A0A7U3YJL5"/>
<dbReference type="Proteomes" id="UP000006365">
    <property type="component" value="Chromosome"/>
</dbReference>
<dbReference type="KEGG" id="dpr:Despr_0407"/>